<evidence type="ECO:0008006" key="3">
    <source>
        <dbReference type="Google" id="ProtNLM"/>
    </source>
</evidence>
<accession>A0ABV5TCY5</accession>
<organism evidence="1 2">
    <name type="scientific">Streptosporangium vulgare</name>
    <dbReference type="NCBI Taxonomy" id="46190"/>
    <lineage>
        <taxon>Bacteria</taxon>
        <taxon>Bacillati</taxon>
        <taxon>Actinomycetota</taxon>
        <taxon>Actinomycetes</taxon>
        <taxon>Streptosporangiales</taxon>
        <taxon>Streptosporangiaceae</taxon>
        <taxon>Streptosporangium</taxon>
    </lineage>
</organism>
<keyword evidence="2" id="KW-1185">Reference proteome</keyword>
<proteinExistence type="predicted"/>
<gene>
    <name evidence="1" type="ORF">ACFFRH_10840</name>
</gene>
<sequence length="40" mass="4505">MIDLAITADHIRTVIGDYLDAYPEERSLALDRWPLPGGHL</sequence>
<name>A0ABV5TCY5_9ACTN</name>
<dbReference type="Proteomes" id="UP001589610">
    <property type="component" value="Unassembled WGS sequence"/>
</dbReference>
<reference evidence="1 2" key="1">
    <citation type="submission" date="2024-09" db="EMBL/GenBank/DDBJ databases">
        <authorList>
            <person name="Sun Q."/>
            <person name="Mori K."/>
        </authorList>
    </citation>
    <scope>NUCLEOTIDE SEQUENCE [LARGE SCALE GENOMIC DNA]</scope>
    <source>
        <strain evidence="1 2">JCM 3028</strain>
    </source>
</reference>
<dbReference type="EMBL" id="JBHMBS010000004">
    <property type="protein sequence ID" value="MFB9675985.1"/>
    <property type="molecule type" value="Genomic_DNA"/>
</dbReference>
<dbReference type="RefSeq" id="WP_386155993.1">
    <property type="nucleotide sequence ID" value="NZ_JBHMBS010000004.1"/>
</dbReference>
<protein>
    <recommendedName>
        <fullName evidence="3">GNAT family N-acetyltransferase</fullName>
    </recommendedName>
</protein>
<comment type="caution">
    <text evidence="1">The sequence shown here is derived from an EMBL/GenBank/DDBJ whole genome shotgun (WGS) entry which is preliminary data.</text>
</comment>
<evidence type="ECO:0000313" key="1">
    <source>
        <dbReference type="EMBL" id="MFB9675985.1"/>
    </source>
</evidence>
<evidence type="ECO:0000313" key="2">
    <source>
        <dbReference type="Proteomes" id="UP001589610"/>
    </source>
</evidence>